<evidence type="ECO:0000313" key="2">
    <source>
        <dbReference type="Proteomes" id="UP000318681"/>
    </source>
</evidence>
<dbReference type="OrthoDB" id="286404at2"/>
<evidence type="ECO:0000313" key="1">
    <source>
        <dbReference type="EMBL" id="TVV76722.1"/>
    </source>
</evidence>
<comment type="caution">
    <text evidence="1">The sequence shown here is derived from an EMBL/GenBank/DDBJ whole genome shotgun (WGS) entry which is preliminary data.</text>
</comment>
<dbReference type="AlphaFoldDB" id="A0A558RBT2"/>
<name>A0A558RBT2_9SPHN</name>
<dbReference type="InterPro" id="IPR036291">
    <property type="entry name" value="NAD(P)-bd_dom_sf"/>
</dbReference>
<keyword evidence="2" id="KW-1185">Reference proteome</keyword>
<dbReference type="Gene3D" id="3.40.50.720">
    <property type="entry name" value="NAD(P)-binding Rossmann-like Domain"/>
    <property type="match status" value="1"/>
</dbReference>
<sequence>MAMLSPGSVLLVTGATGGIGLEIAAQAAAEGATVAVHGSREETVAAAIEKLKARTPDARLIAVPGDFCDPDALDAVVARVVAEAGRLDAVVHCAIAGAADTTGVFRKTNPRNFGLLAQNVLGIFEHLCFAALPHLAVQGGTIVTFASDSGRFAAPRQSTLGGVFGGIMAFVRNLSMEVSRDKVRVHCISPSYVADTPVFDRHAAALGRGTSASDRAGLGLPTPKDIAPMVLFLCGPGAARITGQIISINGGLNA</sequence>
<dbReference type="PANTHER" id="PTHR43975:SF2">
    <property type="entry name" value="EG:BACR7A4.14 PROTEIN-RELATED"/>
    <property type="match status" value="1"/>
</dbReference>
<dbReference type="RefSeq" id="WP_145148060.1">
    <property type="nucleotide sequence ID" value="NZ_VNIM01000007.1"/>
</dbReference>
<dbReference type="PANTHER" id="PTHR43975">
    <property type="entry name" value="ZGC:101858"/>
    <property type="match status" value="1"/>
</dbReference>
<accession>A0A558RBT2</accession>
<dbReference type="Proteomes" id="UP000318681">
    <property type="component" value="Unassembled WGS sequence"/>
</dbReference>
<dbReference type="InterPro" id="IPR002347">
    <property type="entry name" value="SDR_fam"/>
</dbReference>
<protein>
    <submittedName>
        <fullName evidence="1">SDR family oxidoreductase</fullName>
    </submittedName>
</protein>
<gene>
    <name evidence="1" type="ORF">FOY91_03185</name>
</gene>
<dbReference type="SUPFAM" id="SSF51735">
    <property type="entry name" value="NAD(P)-binding Rossmann-fold domains"/>
    <property type="match status" value="1"/>
</dbReference>
<dbReference type="PRINTS" id="PR00081">
    <property type="entry name" value="GDHRDH"/>
</dbReference>
<dbReference type="Pfam" id="PF13561">
    <property type="entry name" value="adh_short_C2"/>
    <property type="match status" value="1"/>
</dbReference>
<dbReference type="CDD" id="cd05233">
    <property type="entry name" value="SDR_c"/>
    <property type="match status" value="1"/>
</dbReference>
<dbReference type="EMBL" id="VNIM01000007">
    <property type="protein sequence ID" value="TVV76722.1"/>
    <property type="molecule type" value="Genomic_DNA"/>
</dbReference>
<organism evidence="1 2">
    <name type="scientific">Alterirhizorhabdus solaris</name>
    <dbReference type="NCBI Taxonomy" id="2529389"/>
    <lineage>
        <taxon>Bacteria</taxon>
        <taxon>Pseudomonadati</taxon>
        <taxon>Pseudomonadota</taxon>
        <taxon>Alphaproteobacteria</taxon>
        <taxon>Sphingomonadales</taxon>
        <taxon>Rhizorhabdaceae</taxon>
        <taxon>Alterirhizorhabdus</taxon>
    </lineage>
</organism>
<reference evidence="1 2" key="1">
    <citation type="submission" date="2019-07" db="EMBL/GenBank/DDBJ databases">
        <title>Sphingomonas solaris sp. nov., isolated from a solar panel from Boston, Massachusetts.</title>
        <authorList>
            <person name="Tanner K."/>
            <person name="Pascual J."/>
            <person name="Mancuso C."/>
            <person name="Pereto J."/>
            <person name="Khalil A."/>
            <person name="Vilanova C."/>
        </authorList>
    </citation>
    <scope>NUCLEOTIDE SEQUENCE [LARGE SCALE GENOMIC DNA]</scope>
    <source>
        <strain evidence="1 2">R4DWN</strain>
    </source>
</reference>
<proteinExistence type="predicted"/>